<dbReference type="EMBL" id="DS028097">
    <property type="protein sequence ID" value="KMP07920.1"/>
    <property type="molecule type" value="Genomic_DNA"/>
</dbReference>
<reference evidence="3" key="1">
    <citation type="journal article" date="2010" name="Genome Res.">
        <title>Population genomic sequencing of Coccidioides fungi reveals recent hybridization and transposon control.</title>
        <authorList>
            <person name="Neafsey D.E."/>
            <person name="Barker B.M."/>
            <person name="Sharpton T.J."/>
            <person name="Stajich J.E."/>
            <person name="Park D.J."/>
            <person name="Whiston E."/>
            <person name="Hung C.-Y."/>
            <person name="McMahan C."/>
            <person name="White J."/>
            <person name="Sykes S."/>
            <person name="Heiman D."/>
            <person name="Young S."/>
            <person name="Zeng Q."/>
            <person name="Abouelleil A."/>
            <person name="Aftuck L."/>
            <person name="Bessette D."/>
            <person name="Brown A."/>
            <person name="FitzGerald M."/>
            <person name="Lui A."/>
            <person name="Macdonald J.P."/>
            <person name="Priest M."/>
            <person name="Orbach M.J."/>
            <person name="Galgiani J.N."/>
            <person name="Kirkland T.N."/>
            <person name="Cole G.T."/>
            <person name="Birren B.W."/>
            <person name="Henn M.R."/>
            <person name="Taylor J.W."/>
            <person name="Rounsley S.D."/>
        </authorList>
    </citation>
    <scope>NUCLEOTIDE SEQUENCE [LARGE SCALE GENOMIC DNA]</scope>
    <source>
        <strain evidence="3">RMSCC 2394</strain>
    </source>
</reference>
<feature type="region of interest" description="Disordered" evidence="1">
    <location>
        <begin position="37"/>
        <end position="59"/>
    </location>
</feature>
<evidence type="ECO:0000313" key="3">
    <source>
        <dbReference type="Proteomes" id="UP000054565"/>
    </source>
</evidence>
<accession>A0A0J6YJT9</accession>
<evidence type="ECO:0000256" key="1">
    <source>
        <dbReference type="SAM" id="MobiDB-lite"/>
    </source>
</evidence>
<dbReference type="AlphaFoldDB" id="A0A0J6YJT9"/>
<name>A0A0J6YJT9_COCIT</name>
<dbReference type="Proteomes" id="UP000054565">
    <property type="component" value="Unassembled WGS sequence"/>
</dbReference>
<gene>
    <name evidence="2" type="ORF">CIRG_07601</name>
</gene>
<organism evidence="2 3">
    <name type="scientific">Coccidioides immitis RMSCC 2394</name>
    <dbReference type="NCBI Taxonomy" id="404692"/>
    <lineage>
        <taxon>Eukaryota</taxon>
        <taxon>Fungi</taxon>
        <taxon>Dikarya</taxon>
        <taxon>Ascomycota</taxon>
        <taxon>Pezizomycotina</taxon>
        <taxon>Eurotiomycetes</taxon>
        <taxon>Eurotiomycetidae</taxon>
        <taxon>Onygenales</taxon>
        <taxon>Onygenaceae</taxon>
        <taxon>Coccidioides</taxon>
    </lineage>
</organism>
<protein>
    <submittedName>
        <fullName evidence="2">Uncharacterized protein</fullName>
    </submittedName>
</protein>
<evidence type="ECO:0000313" key="2">
    <source>
        <dbReference type="EMBL" id="KMP07920.1"/>
    </source>
</evidence>
<proteinExistence type="predicted"/>
<sequence length="142" mass="15452">MAACSLYAGSMSGFQVAPLTGNRQAPDPSDAAMLRSEKAVTSTSCQPRAKPERGRGQPPCFPTFKFAACTTLRGMLDFDASPYPLLQTTRSYESVKRAVNGRGPITACMIAGFISYMYDEGPARARIWKILTTSDCWRLVSP</sequence>